<gene>
    <name evidence="13" type="ORF">SAMN04488508_11423</name>
</gene>
<feature type="transmembrane region" description="Helical" evidence="11">
    <location>
        <begin position="226"/>
        <end position="248"/>
    </location>
</feature>
<feature type="transmembrane region" description="Helical" evidence="11">
    <location>
        <begin position="68"/>
        <end position="90"/>
    </location>
</feature>
<dbReference type="Gene3D" id="3.30.2010.10">
    <property type="entry name" value="Metalloproteases ('zincins'), catalytic domain"/>
    <property type="match status" value="1"/>
</dbReference>
<dbReference type="RefSeq" id="WP_073321711.1">
    <property type="nucleotide sequence ID" value="NZ_FQYP01000014.1"/>
</dbReference>
<dbReference type="EMBL" id="FQYP01000014">
    <property type="protein sequence ID" value="SHJ66862.1"/>
    <property type="molecule type" value="Genomic_DNA"/>
</dbReference>
<keyword evidence="8 11" id="KW-1133">Transmembrane helix</keyword>
<keyword evidence="3 13" id="KW-0645">Protease</keyword>
<evidence type="ECO:0000256" key="1">
    <source>
        <dbReference type="ARBA" id="ARBA00001947"/>
    </source>
</evidence>
<keyword evidence="2" id="KW-1003">Cell membrane</keyword>
<keyword evidence="7" id="KW-0862">Zinc</keyword>
<dbReference type="InterPro" id="IPR001915">
    <property type="entry name" value="Peptidase_M48"/>
</dbReference>
<keyword evidence="5" id="KW-0479">Metal-binding</keyword>
<evidence type="ECO:0000256" key="3">
    <source>
        <dbReference type="ARBA" id="ARBA00022670"/>
    </source>
</evidence>
<dbReference type="PANTHER" id="PTHR43221:SF2">
    <property type="entry name" value="PROTEASE HTPX HOMOLOG"/>
    <property type="match status" value="1"/>
</dbReference>
<dbReference type="CDD" id="cd07328">
    <property type="entry name" value="M48_Ste24p_like"/>
    <property type="match status" value="1"/>
</dbReference>
<evidence type="ECO:0000256" key="6">
    <source>
        <dbReference type="ARBA" id="ARBA00022801"/>
    </source>
</evidence>
<accession>A0A1M6L6R9</accession>
<dbReference type="GO" id="GO:0046872">
    <property type="term" value="F:metal ion binding"/>
    <property type="evidence" value="ECO:0007669"/>
    <property type="project" value="UniProtKB-KW"/>
</dbReference>
<evidence type="ECO:0000259" key="12">
    <source>
        <dbReference type="Pfam" id="PF01435"/>
    </source>
</evidence>
<evidence type="ECO:0000256" key="2">
    <source>
        <dbReference type="ARBA" id="ARBA00022475"/>
    </source>
</evidence>
<organism evidence="13 14">
    <name type="scientific">Aquimarina spongiae</name>
    <dbReference type="NCBI Taxonomy" id="570521"/>
    <lineage>
        <taxon>Bacteria</taxon>
        <taxon>Pseudomonadati</taxon>
        <taxon>Bacteroidota</taxon>
        <taxon>Flavobacteriia</taxon>
        <taxon>Flavobacteriales</taxon>
        <taxon>Flavobacteriaceae</taxon>
        <taxon>Aquimarina</taxon>
    </lineage>
</organism>
<evidence type="ECO:0000256" key="5">
    <source>
        <dbReference type="ARBA" id="ARBA00022723"/>
    </source>
</evidence>
<evidence type="ECO:0000313" key="14">
    <source>
        <dbReference type="Proteomes" id="UP000184432"/>
    </source>
</evidence>
<evidence type="ECO:0000256" key="10">
    <source>
        <dbReference type="ARBA" id="ARBA00023136"/>
    </source>
</evidence>
<evidence type="ECO:0000256" key="11">
    <source>
        <dbReference type="SAM" id="Phobius"/>
    </source>
</evidence>
<keyword evidence="10 11" id="KW-0472">Membrane</keyword>
<comment type="cofactor">
    <cofactor evidence="1">
        <name>Zn(2+)</name>
        <dbReference type="ChEBI" id="CHEBI:29105"/>
    </cofactor>
</comment>
<evidence type="ECO:0000256" key="7">
    <source>
        <dbReference type="ARBA" id="ARBA00022833"/>
    </source>
</evidence>
<dbReference type="OrthoDB" id="9789270at2"/>
<proteinExistence type="predicted"/>
<dbReference type="GO" id="GO:0004222">
    <property type="term" value="F:metalloendopeptidase activity"/>
    <property type="evidence" value="ECO:0007669"/>
    <property type="project" value="InterPro"/>
</dbReference>
<protein>
    <submittedName>
        <fullName evidence="13">Zn-dependent protease with chaperone function</fullName>
    </submittedName>
</protein>
<keyword evidence="9" id="KW-0482">Metalloprotease</keyword>
<name>A0A1M6L6R9_9FLAO</name>
<feature type="transmembrane region" description="Helical" evidence="11">
    <location>
        <begin position="27"/>
        <end position="56"/>
    </location>
</feature>
<evidence type="ECO:0000313" key="13">
    <source>
        <dbReference type="EMBL" id="SHJ66862.1"/>
    </source>
</evidence>
<dbReference type="AlphaFoldDB" id="A0A1M6L6R9"/>
<dbReference type="GO" id="GO:0006508">
    <property type="term" value="P:proteolysis"/>
    <property type="evidence" value="ECO:0007669"/>
    <property type="project" value="UniProtKB-KW"/>
</dbReference>
<evidence type="ECO:0000256" key="9">
    <source>
        <dbReference type="ARBA" id="ARBA00023049"/>
    </source>
</evidence>
<dbReference type="STRING" id="570521.SAMN04488508_11423"/>
<keyword evidence="6" id="KW-0378">Hydrolase</keyword>
<evidence type="ECO:0000256" key="8">
    <source>
        <dbReference type="ARBA" id="ARBA00022989"/>
    </source>
</evidence>
<keyword evidence="4 11" id="KW-0812">Transmembrane</keyword>
<evidence type="ECO:0000256" key="4">
    <source>
        <dbReference type="ARBA" id="ARBA00022692"/>
    </source>
</evidence>
<dbReference type="PANTHER" id="PTHR43221">
    <property type="entry name" value="PROTEASE HTPX"/>
    <property type="match status" value="1"/>
</dbReference>
<keyword evidence="14" id="KW-1185">Reference proteome</keyword>
<dbReference type="Pfam" id="PF01435">
    <property type="entry name" value="Peptidase_M48"/>
    <property type="match status" value="1"/>
</dbReference>
<dbReference type="InterPro" id="IPR050083">
    <property type="entry name" value="HtpX_protease"/>
</dbReference>
<dbReference type="Proteomes" id="UP000184432">
    <property type="component" value="Unassembled WGS sequence"/>
</dbReference>
<reference evidence="14" key="1">
    <citation type="submission" date="2016-11" db="EMBL/GenBank/DDBJ databases">
        <authorList>
            <person name="Varghese N."/>
            <person name="Submissions S."/>
        </authorList>
    </citation>
    <scope>NUCLEOTIDE SEQUENCE [LARGE SCALE GENOMIC DNA]</scope>
    <source>
        <strain evidence="14">DSM 22623</strain>
    </source>
</reference>
<feature type="domain" description="Peptidase M48" evidence="12">
    <location>
        <begin position="153"/>
        <end position="368"/>
    </location>
</feature>
<sequence>MADFYPLSPELDRKNFTKITTNYKKNVFVVLVGIVLFFALYTAAVAGSIYLFYLALTYDMGHINKLTILLKAGTVGMSGMFVLFMIKFIFKKQRLDNNPLNIEITEKEHPKLFQFIRTLSEETKAPFPKKIFVNHEINAAVFYNSTILSLFIPTRKNLLIGLGLVNGLNLTEFKAVLAHEFGHFSQSSMRLGSYVYMTNRIIYDMVNERDYWDRTLDSMKNSDIRIAIFAWLLMPAVWTTRQVMVLIYKGINLLQSSLSRQMEYHADLVAVSVTGSNAIVNGLYKLDATTQALNFASEHVFSAIQDKKYTSNLFYHQTSAYEYLKKNKKEFKDNLLENCNHERVFLEDDDAHVPNMYASHPSGYKREDNAKKNFVEGIEDTRSPWILFDDKETLCEKVTKNLITVNFDLPKDTAFAPATEIQEFIESEIEETQFDPKYLGNYDNRFFSEFPLENLERMLIEHQITTSNSINVLEDLYGNRLQQKMDREKEVDDEFRLLTKVLSRQTKEKQFNFRGTQYANKEAEKVYKDLVEEVNKDTWYQDFDKKVFAAIYAISNATEKDELILRYRFQFDFQKYHRAFIGIQNEFHTKIDEINAIGSLDENQAKVFAGQFNTLHNQLIHTLNEVDVLRLPSMNNTKHISSLKEHLLAENVAFISSATLDGQKLNQILQQLDSIISKSRRLYFKSLGNILKLQEKISTKAV</sequence>